<sequence length="192" mass="21963">MAESNHKRSLPVMSPLVGYVAGDLLMVSTPFPRRTLYQTPPLPPNSNAGRRPHRNFKVTFDGNPDELAFFMIQVGSYMEVHGAGFWMDRERVFELGTQLRGEAVNWLVGLVEGDALKLYNLEHFLMVLQRRFEDPLTEEKALTLTLRQGSRSVSDWQVLLAPDRKFQVLETELRLYKIESQSCHMEKAGLVV</sequence>
<proteinExistence type="predicted"/>
<dbReference type="Proteomes" id="UP000827872">
    <property type="component" value="Linkage Group LG01"/>
</dbReference>
<evidence type="ECO:0000313" key="2">
    <source>
        <dbReference type="Proteomes" id="UP000827872"/>
    </source>
</evidence>
<gene>
    <name evidence="1" type="ORF">K3G42_033740</name>
</gene>
<comment type="caution">
    <text evidence="1">The sequence shown here is derived from an EMBL/GenBank/DDBJ whole genome shotgun (WGS) entry which is preliminary data.</text>
</comment>
<dbReference type="EMBL" id="CM037614">
    <property type="protein sequence ID" value="KAH8018161.1"/>
    <property type="molecule type" value="Genomic_DNA"/>
</dbReference>
<name>A0ACB8GEY2_9SAUR</name>
<keyword evidence="2" id="KW-1185">Reference proteome</keyword>
<protein>
    <submittedName>
        <fullName evidence="1">Uncharacterized protein</fullName>
    </submittedName>
</protein>
<evidence type="ECO:0000313" key="1">
    <source>
        <dbReference type="EMBL" id="KAH8018161.1"/>
    </source>
</evidence>
<accession>A0ACB8GEY2</accession>
<reference evidence="1" key="1">
    <citation type="submission" date="2021-08" db="EMBL/GenBank/DDBJ databases">
        <title>The first chromosome-level gecko genome reveals the dynamic sex chromosomes of Neotropical dwarf geckos (Sphaerodactylidae: Sphaerodactylus).</title>
        <authorList>
            <person name="Pinto B.J."/>
            <person name="Keating S.E."/>
            <person name="Gamble T."/>
        </authorList>
    </citation>
    <scope>NUCLEOTIDE SEQUENCE</scope>
    <source>
        <strain evidence="1">TG3544</strain>
    </source>
</reference>
<organism evidence="1 2">
    <name type="scientific">Sphaerodactylus townsendi</name>
    <dbReference type="NCBI Taxonomy" id="933632"/>
    <lineage>
        <taxon>Eukaryota</taxon>
        <taxon>Metazoa</taxon>
        <taxon>Chordata</taxon>
        <taxon>Craniata</taxon>
        <taxon>Vertebrata</taxon>
        <taxon>Euteleostomi</taxon>
        <taxon>Lepidosauria</taxon>
        <taxon>Squamata</taxon>
        <taxon>Bifurcata</taxon>
        <taxon>Gekkota</taxon>
        <taxon>Sphaerodactylidae</taxon>
        <taxon>Sphaerodactylus</taxon>
    </lineage>
</organism>